<evidence type="ECO:0000313" key="2">
    <source>
        <dbReference type="Proteomes" id="UP000824242"/>
    </source>
</evidence>
<organism evidence="1 2">
    <name type="scientific">Candidatus Caccousia avicola</name>
    <dbReference type="NCBI Taxonomy" id="2840721"/>
    <lineage>
        <taxon>Bacteria</taxon>
        <taxon>Bacillati</taxon>
        <taxon>Bacillota</taxon>
        <taxon>Clostridia</taxon>
        <taxon>Eubacteriales</taxon>
        <taxon>Oscillospiraceae</taxon>
        <taxon>Oscillospiraceae incertae sedis</taxon>
        <taxon>Candidatus Caccousia</taxon>
    </lineage>
</organism>
<comment type="caution">
    <text evidence="1">The sequence shown here is derived from an EMBL/GenBank/DDBJ whole genome shotgun (WGS) entry which is preliminary data.</text>
</comment>
<proteinExistence type="predicted"/>
<name>A0A9D1DFJ4_9FIRM</name>
<dbReference type="AlphaFoldDB" id="A0A9D1DFJ4"/>
<dbReference type="EMBL" id="DVGZ01000101">
    <property type="protein sequence ID" value="HIR47818.1"/>
    <property type="molecule type" value="Genomic_DNA"/>
</dbReference>
<reference evidence="1" key="2">
    <citation type="journal article" date="2021" name="PeerJ">
        <title>Extensive microbial diversity within the chicken gut microbiome revealed by metagenomics and culture.</title>
        <authorList>
            <person name="Gilroy R."/>
            <person name="Ravi A."/>
            <person name="Getino M."/>
            <person name="Pursley I."/>
            <person name="Horton D.L."/>
            <person name="Alikhan N.F."/>
            <person name="Baker D."/>
            <person name="Gharbi K."/>
            <person name="Hall N."/>
            <person name="Watson M."/>
            <person name="Adriaenssens E.M."/>
            <person name="Foster-Nyarko E."/>
            <person name="Jarju S."/>
            <person name="Secka A."/>
            <person name="Antonio M."/>
            <person name="Oren A."/>
            <person name="Chaudhuri R.R."/>
            <person name="La Ragione R."/>
            <person name="Hildebrand F."/>
            <person name="Pallen M.J."/>
        </authorList>
    </citation>
    <scope>NUCLEOTIDE SEQUENCE</scope>
    <source>
        <strain evidence="1">ChiSxjej1B13-7958</strain>
    </source>
</reference>
<evidence type="ECO:0000313" key="1">
    <source>
        <dbReference type="EMBL" id="HIR47818.1"/>
    </source>
</evidence>
<reference evidence="1" key="1">
    <citation type="submission" date="2020-10" db="EMBL/GenBank/DDBJ databases">
        <authorList>
            <person name="Gilroy R."/>
        </authorList>
    </citation>
    <scope>NUCLEOTIDE SEQUENCE</scope>
    <source>
        <strain evidence="1">ChiSxjej1B13-7958</strain>
    </source>
</reference>
<sequence>RSGKETFATCLHHAWTIAKMISIGNLWEKYGKRRIYFSFEFLKEKIGMWLHHYKTGRLSVAKINGETISNAEAGRWFDSMNSVYFDLNTNSFWGKGKHLPDVVEIIKTACGM</sequence>
<accession>A0A9D1DFJ4</accession>
<gene>
    <name evidence="1" type="ORF">IAB89_09240</name>
</gene>
<protein>
    <submittedName>
        <fullName evidence="1">Uncharacterized protein</fullName>
    </submittedName>
</protein>
<dbReference type="Proteomes" id="UP000824242">
    <property type="component" value="Unassembled WGS sequence"/>
</dbReference>
<feature type="non-terminal residue" evidence="1">
    <location>
        <position position="1"/>
    </location>
</feature>